<protein>
    <submittedName>
        <fullName evidence="1">Ankyrin repeat protein</fullName>
    </submittedName>
</protein>
<dbReference type="Gene3D" id="1.25.40.20">
    <property type="entry name" value="Ankyrin repeat-containing domain"/>
    <property type="match status" value="1"/>
</dbReference>
<dbReference type="SUPFAM" id="SSF48403">
    <property type="entry name" value="Ankyrin repeat"/>
    <property type="match status" value="1"/>
</dbReference>
<evidence type="ECO:0000313" key="2">
    <source>
        <dbReference type="Proteomes" id="UP000289600"/>
    </source>
</evidence>
<dbReference type="Proteomes" id="UP000289600">
    <property type="component" value="Segment"/>
</dbReference>
<dbReference type="InterPro" id="IPR002110">
    <property type="entry name" value="Ankyrin_rpt"/>
</dbReference>
<dbReference type="EMBL" id="MG807320">
    <property type="protein sequence ID" value="AVL94976.1"/>
    <property type="molecule type" value="Genomic_DNA"/>
</dbReference>
<keyword evidence="2" id="KW-1185">Reference proteome</keyword>
<reference evidence="2" key="1">
    <citation type="submission" date="2018-01" db="EMBL/GenBank/DDBJ databases">
        <title>Testimony of 'menage a trois' revealed by the proteome of Megavirus virophage.</title>
        <authorList>
            <person name="Jeudy S."/>
            <person name="Bertaux L."/>
            <person name="Alempic J.-M."/>
            <person name="Lartigue A."/>
            <person name="Legendre M."/>
            <person name="Philippe N."/>
            <person name="Beucher L."/>
            <person name="Biondi E."/>
            <person name="Juul S."/>
            <person name="Turner D."/>
            <person name="Coute Y."/>
            <person name="Claverie J.-M."/>
            <person name="Abergel C."/>
        </authorList>
    </citation>
    <scope>NUCLEOTIDE SEQUENCE [LARGE SCALE GENOMIC DNA]</scope>
</reference>
<organism evidence="1 2">
    <name type="scientific">Moumouvirus australiensis</name>
    <dbReference type="NCBI Taxonomy" id="2109587"/>
    <lineage>
        <taxon>Viruses</taxon>
        <taxon>Varidnaviria</taxon>
        <taxon>Bamfordvirae</taxon>
        <taxon>Nucleocytoviricota</taxon>
        <taxon>Megaviricetes</taxon>
        <taxon>Imitervirales</taxon>
        <taxon>Mimiviridae</taxon>
        <taxon>Megamimivirinae</taxon>
        <taxon>Moumouvirus</taxon>
        <taxon>Moumouvirus australiense</taxon>
    </lineage>
</organism>
<dbReference type="SMART" id="SM00248">
    <property type="entry name" value="ANK"/>
    <property type="match status" value="5"/>
</dbReference>
<proteinExistence type="predicted"/>
<accession>A0A2P1EM50</accession>
<name>A0A2P1EM50_9VIRU</name>
<gene>
    <name evidence="1" type="ORF">mc_590</name>
</gene>
<evidence type="ECO:0000313" key="1">
    <source>
        <dbReference type="EMBL" id="AVL94976.1"/>
    </source>
</evidence>
<sequence>MENYNTDNTSNDPIKLDENKVTVSYLRQIINNSLLPDLSEEKVAIKYRVINKLLDYFEKEGIDTINMGIIAENPDLIDSDMLSISNIDESTGTFYLSIPPIDITVNLKTAIKKSFMNGKTNLIKILLQQDINLNNIEPNIMIMALQTNNYELLSNFISREFDISIQDYRCIYQLASNGNLEIIKKILDKYHFENITEIVCKICIQAIINNHLNIIKYFFINEAFSGAPDQMYTFFIKGIEFNTNIEIIKFFVENGVSFKQYNYKAVKIACMYKRREILKYFNELDSAVSNIVIDFLLN</sequence>
<dbReference type="InterPro" id="IPR036770">
    <property type="entry name" value="Ankyrin_rpt-contain_sf"/>
</dbReference>